<evidence type="ECO:0000313" key="1">
    <source>
        <dbReference type="EMBL" id="QHU15498.1"/>
    </source>
</evidence>
<organism evidence="1">
    <name type="scientific">viral metagenome</name>
    <dbReference type="NCBI Taxonomy" id="1070528"/>
    <lineage>
        <taxon>unclassified sequences</taxon>
        <taxon>metagenomes</taxon>
        <taxon>organismal metagenomes</taxon>
    </lineage>
</organism>
<reference evidence="1" key="1">
    <citation type="journal article" date="2020" name="Nature">
        <title>Giant virus diversity and host interactions through global metagenomics.</title>
        <authorList>
            <person name="Schulz F."/>
            <person name="Roux S."/>
            <person name="Paez-Espino D."/>
            <person name="Jungbluth S."/>
            <person name="Walsh D.A."/>
            <person name="Denef V.J."/>
            <person name="McMahon K.D."/>
            <person name="Konstantinidis K.T."/>
            <person name="Eloe-Fadrosh E.A."/>
            <person name="Kyrpides N.C."/>
            <person name="Woyke T."/>
        </authorList>
    </citation>
    <scope>NUCLEOTIDE SEQUENCE</scope>
    <source>
        <strain evidence="1">GVMAG-S-1103017-68</strain>
    </source>
</reference>
<dbReference type="EMBL" id="MN740862">
    <property type="protein sequence ID" value="QHU15498.1"/>
    <property type="molecule type" value="Genomic_DNA"/>
</dbReference>
<protein>
    <recommendedName>
        <fullName evidence="2">CRAL-TRIO domain-containing protein</fullName>
    </recommendedName>
</protein>
<sequence length="180" mass="20251">MIITVEVAVVAVVIIILLNNRGKDLSMFYRMRRASEPLVVFEFTSEPITDADFARFLSEWETLHAGPSPFTLLFDTTRMAIPHPKYSIKMALFIKKIRRIEPQRLSRSLIVVQSRTIASLLELVFYLQPPVAPVYLTRGVTGAVEAVLAGELDRSVVPAQPLPFEVTSVIQPGEPVLWFL</sequence>
<name>A0A6C0KGN6_9ZZZZ</name>
<proteinExistence type="predicted"/>
<dbReference type="AlphaFoldDB" id="A0A6C0KGN6"/>
<accession>A0A6C0KGN6</accession>
<evidence type="ECO:0008006" key="2">
    <source>
        <dbReference type="Google" id="ProtNLM"/>
    </source>
</evidence>